<comment type="similarity">
    <text evidence="1">Belongs to the DprA/Smf family.</text>
</comment>
<gene>
    <name evidence="4" type="primary">dprA</name>
    <name evidence="4" type="ORF">GCM10007852_37170</name>
</gene>
<evidence type="ECO:0000259" key="2">
    <source>
        <dbReference type="Pfam" id="PF02481"/>
    </source>
</evidence>
<keyword evidence="5" id="KW-1185">Reference proteome</keyword>
<protein>
    <submittedName>
        <fullName evidence="4">DNA processing protein DprA</fullName>
    </submittedName>
</protein>
<evidence type="ECO:0000256" key="1">
    <source>
        <dbReference type="ARBA" id="ARBA00006525"/>
    </source>
</evidence>
<feature type="domain" description="DprA winged helix" evidence="3">
    <location>
        <begin position="319"/>
        <end position="365"/>
    </location>
</feature>
<dbReference type="InterPro" id="IPR036388">
    <property type="entry name" value="WH-like_DNA-bd_sf"/>
</dbReference>
<reference evidence="4" key="2">
    <citation type="submission" date="2023-01" db="EMBL/GenBank/DDBJ databases">
        <title>Draft genome sequence of Agaribacter marinus strain NBRC 110023.</title>
        <authorList>
            <person name="Sun Q."/>
            <person name="Mori K."/>
        </authorList>
    </citation>
    <scope>NUCLEOTIDE SEQUENCE</scope>
    <source>
        <strain evidence="4">NBRC 110023</strain>
    </source>
</reference>
<name>A0AA37T2M0_9ALTE</name>
<dbReference type="Gene3D" id="1.10.10.10">
    <property type="entry name" value="Winged helix-like DNA-binding domain superfamily/Winged helix DNA-binding domain"/>
    <property type="match status" value="1"/>
</dbReference>
<reference evidence="4" key="1">
    <citation type="journal article" date="2014" name="Int. J. Syst. Evol. Microbiol.">
        <title>Complete genome sequence of Corynebacterium casei LMG S-19264T (=DSM 44701T), isolated from a smear-ripened cheese.</title>
        <authorList>
            <consortium name="US DOE Joint Genome Institute (JGI-PGF)"/>
            <person name="Walter F."/>
            <person name="Albersmeier A."/>
            <person name="Kalinowski J."/>
            <person name="Ruckert C."/>
        </authorList>
    </citation>
    <scope>NUCLEOTIDE SEQUENCE</scope>
    <source>
        <strain evidence="4">NBRC 110023</strain>
    </source>
</reference>
<proteinExistence type="inferred from homology"/>
<dbReference type="Gene3D" id="3.40.50.450">
    <property type="match status" value="1"/>
</dbReference>
<dbReference type="Pfam" id="PF17782">
    <property type="entry name" value="WHD_DprA"/>
    <property type="match status" value="1"/>
</dbReference>
<accession>A0AA37T2M0</accession>
<dbReference type="PANTHER" id="PTHR43022">
    <property type="entry name" value="PROTEIN SMF"/>
    <property type="match status" value="1"/>
</dbReference>
<dbReference type="EMBL" id="BSOT01000016">
    <property type="protein sequence ID" value="GLR72809.1"/>
    <property type="molecule type" value="Genomic_DNA"/>
</dbReference>
<dbReference type="PANTHER" id="PTHR43022:SF1">
    <property type="entry name" value="PROTEIN SMF"/>
    <property type="match status" value="1"/>
</dbReference>
<dbReference type="Pfam" id="PF02481">
    <property type="entry name" value="DNA_processg_A"/>
    <property type="match status" value="1"/>
</dbReference>
<evidence type="ECO:0000259" key="3">
    <source>
        <dbReference type="Pfam" id="PF17782"/>
    </source>
</evidence>
<dbReference type="AlphaFoldDB" id="A0AA37T2M0"/>
<dbReference type="InterPro" id="IPR057666">
    <property type="entry name" value="DrpA_SLOG"/>
</dbReference>
<dbReference type="NCBIfam" id="TIGR00732">
    <property type="entry name" value="dprA"/>
    <property type="match status" value="1"/>
</dbReference>
<dbReference type="SUPFAM" id="SSF102405">
    <property type="entry name" value="MCP/YpsA-like"/>
    <property type="match status" value="1"/>
</dbReference>
<organism evidence="4 5">
    <name type="scientific">Agaribacter marinus</name>
    <dbReference type="NCBI Taxonomy" id="1431249"/>
    <lineage>
        <taxon>Bacteria</taxon>
        <taxon>Pseudomonadati</taxon>
        <taxon>Pseudomonadota</taxon>
        <taxon>Gammaproteobacteria</taxon>
        <taxon>Alteromonadales</taxon>
        <taxon>Alteromonadaceae</taxon>
        <taxon>Agaribacter</taxon>
    </lineage>
</organism>
<evidence type="ECO:0000313" key="4">
    <source>
        <dbReference type="EMBL" id="GLR72809.1"/>
    </source>
</evidence>
<dbReference type="InterPro" id="IPR041614">
    <property type="entry name" value="DprA_WH"/>
</dbReference>
<comment type="caution">
    <text evidence="4">The sequence shown here is derived from an EMBL/GenBank/DDBJ whole genome shotgun (WGS) entry which is preliminary data.</text>
</comment>
<sequence>MIECQQKAEVHTWLRLASIPKMGYKRLSKTATALDLPLASLHKAQHQLLLKLGWQISQIAALKGKCSTTEKRLTKAIEWQQRGHNKYILHVGHADYPEHLTNTSCPPIVMFAQGNIDLLTHQMLAIVGTRSPSQYAYDVFEEILPAFAGQHAFATISGMALGVDAICHRASIANNIPTVAVLGCGIDVVYPKRHQQLQQDIIREGLVLSEFFPGVQPQAFNFPRRNRLISALSEAVLISEGRVKSGTMVTVKYAIEQNKEVLVVPASIFNPNKELALHLLKDGAIPIVSGKDIVDSVPSFNNYQENFLNSPKISDKPLASDPLLDSVDTSGTSVDVIAKRSGMSVVDVLTQLLEYELRGLVSSTAEGYVKLRG</sequence>
<dbReference type="RefSeq" id="WP_284219226.1">
    <property type="nucleotide sequence ID" value="NZ_BSOT01000016.1"/>
</dbReference>
<dbReference type="InterPro" id="IPR003488">
    <property type="entry name" value="DprA"/>
</dbReference>
<dbReference type="Proteomes" id="UP001156601">
    <property type="component" value="Unassembled WGS sequence"/>
</dbReference>
<dbReference type="GO" id="GO:0009294">
    <property type="term" value="P:DNA-mediated transformation"/>
    <property type="evidence" value="ECO:0007669"/>
    <property type="project" value="InterPro"/>
</dbReference>
<evidence type="ECO:0000313" key="5">
    <source>
        <dbReference type="Proteomes" id="UP001156601"/>
    </source>
</evidence>
<feature type="domain" description="Smf/DprA SLOG" evidence="2">
    <location>
        <begin position="89"/>
        <end position="296"/>
    </location>
</feature>